<evidence type="ECO:0000256" key="2">
    <source>
        <dbReference type="ARBA" id="ARBA00023015"/>
    </source>
</evidence>
<dbReference type="Proteomes" id="UP000320390">
    <property type="component" value="Chromosome"/>
</dbReference>
<gene>
    <name evidence="8" type="primary">sigV_3</name>
    <name evidence="8" type="ORF">Poly30_47330</name>
</gene>
<evidence type="ECO:0000256" key="5">
    <source>
        <dbReference type="ARBA" id="ARBA00023163"/>
    </source>
</evidence>
<dbReference type="AlphaFoldDB" id="A0A518EYK7"/>
<evidence type="ECO:0000313" key="8">
    <source>
        <dbReference type="EMBL" id="QDV09176.1"/>
    </source>
</evidence>
<feature type="domain" description="RNA polymerase sigma-70 region 4" evidence="7">
    <location>
        <begin position="124"/>
        <end position="170"/>
    </location>
</feature>
<evidence type="ECO:0000256" key="4">
    <source>
        <dbReference type="ARBA" id="ARBA00023125"/>
    </source>
</evidence>
<dbReference type="InterPro" id="IPR013325">
    <property type="entry name" value="RNA_pol_sigma_r2"/>
</dbReference>
<dbReference type="InterPro" id="IPR014284">
    <property type="entry name" value="RNA_pol_sigma-70_dom"/>
</dbReference>
<dbReference type="SUPFAM" id="SSF88659">
    <property type="entry name" value="Sigma3 and sigma4 domains of RNA polymerase sigma factors"/>
    <property type="match status" value="1"/>
</dbReference>
<sequence length="172" mass="19511">MDSRQPTLVDRLRARAPGASDELIAEYRPALVRFAYGYLGDSAAAEDAAQDVLVKALGASSTPDAVRPWLYRIARNHCLNLVRNQRVRGEVALPDRPTFVDSRTGHLTRLVRMENEAELRARVESLTHDHREVLDLRYGEDLSREEIAHVLDLPPSVVKSRLYEAMKRLRDV</sequence>
<organism evidence="8 9">
    <name type="scientific">Saltatorellus ferox</name>
    <dbReference type="NCBI Taxonomy" id="2528018"/>
    <lineage>
        <taxon>Bacteria</taxon>
        <taxon>Pseudomonadati</taxon>
        <taxon>Planctomycetota</taxon>
        <taxon>Planctomycetia</taxon>
        <taxon>Planctomycetia incertae sedis</taxon>
        <taxon>Saltatorellus</taxon>
    </lineage>
</organism>
<dbReference type="GO" id="GO:0003677">
    <property type="term" value="F:DNA binding"/>
    <property type="evidence" value="ECO:0007669"/>
    <property type="project" value="UniProtKB-KW"/>
</dbReference>
<dbReference type="Gene3D" id="1.10.10.10">
    <property type="entry name" value="Winged helix-like DNA-binding domain superfamily/Winged helix DNA-binding domain"/>
    <property type="match status" value="1"/>
</dbReference>
<evidence type="ECO:0000256" key="1">
    <source>
        <dbReference type="ARBA" id="ARBA00010641"/>
    </source>
</evidence>
<dbReference type="InterPro" id="IPR036388">
    <property type="entry name" value="WH-like_DNA-bd_sf"/>
</dbReference>
<keyword evidence="4" id="KW-0238">DNA-binding</keyword>
<dbReference type="GO" id="GO:0016987">
    <property type="term" value="F:sigma factor activity"/>
    <property type="evidence" value="ECO:0007669"/>
    <property type="project" value="UniProtKB-KW"/>
</dbReference>
<keyword evidence="9" id="KW-1185">Reference proteome</keyword>
<comment type="similarity">
    <text evidence="1">Belongs to the sigma-70 factor family. ECF subfamily.</text>
</comment>
<protein>
    <submittedName>
        <fullName evidence="8">RNA polymerase sigma factor SigV</fullName>
    </submittedName>
</protein>
<dbReference type="Pfam" id="PF04545">
    <property type="entry name" value="Sigma70_r4"/>
    <property type="match status" value="1"/>
</dbReference>
<dbReference type="GO" id="GO:0006352">
    <property type="term" value="P:DNA-templated transcription initiation"/>
    <property type="evidence" value="ECO:0007669"/>
    <property type="project" value="InterPro"/>
</dbReference>
<accession>A0A518EYK7</accession>
<dbReference type="PANTHER" id="PTHR43133:SF8">
    <property type="entry name" value="RNA POLYMERASE SIGMA FACTOR HI_1459-RELATED"/>
    <property type="match status" value="1"/>
</dbReference>
<dbReference type="Pfam" id="PF04542">
    <property type="entry name" value="Sigma70_r2"/>
    <property type="match status" value="1"/>
</dbReference>
<evidence type="ECO:0000313" key="9">
    <source>
        <dbReference type="Proteomes" id="UP000320390"/>
    </source>
</evidence>
<dbReference type="NCBIfam" id="TIGR02937">
    <property type="entry name" value="sigma70-ECF"/>
    <property type="match status" value="1"/>
</dbReference>
<evidence type="ECO:0000259" key="6">
    <source>
        <dbReference type="Pfam" id="PF04542"/>
    </source>
</evidence>
<keyword evidence="3" id="KW-0731">Sigma factor</keyword>
<evidence type="ECO:0000256" key="3">
    <source>
        <dbReference type="ARBA" id="ARBA00023082"/>
    </source>
</evidence>
<reference evidence="8 9" key="1">
    <citation type="submission" date="2019-02" db="EMBL/GenBank/DDBJ databases">
        <title>Deep-cultivation of Planctomycetes and their phenomic and genomic characterization uncovers novel biology.</title>
        <authorList>
            <person name="Wiegand S."/>
            <person name="Jogler M."/>
            <person name="Boedeker C."/>
            <person name="Pinto D."/>
            <person name="Vollmers J."/>
            <person name="Rivas-Marin E."/>
            <person name="Kohn T."/>
            <person name="Peeters S.H."/>
            <person name="Heuer A."/>
            <person name="Rast P."/>
            <person name="Oberbeckmann S."/>
            <person name="Bunk B."/>
            <person name="Jeske O."/>
            <person name="Meyerdierks A."/>
            <person name="Storesund J.E."/>
            <person name="Kallscheuer N."/>
            <person name="Luecker S."/>
            <person name="Lage O.M."/>
            <person name="Pohl T."/>
            <person name="Merkel B.J."/>
            <person name="Hornburger P."/>
            <person name="Mueller R.-W."/>
            <person name="Bruemmer F."/>
            <person name="Labrenz M."/>
            <person name="Spormann A.M."/>
            <person name="Op den Camp H."/>
            <person name="Overmann J."/>
            <person name="Amann R."/>
            <person name="Jetten M.S.M."/>
            <person name="Mascher T."/>
            <person name="Medema M.H."/>
            <person name="Devos D.P."/>
            <person name="Kaster A.-K."/>
            <person name="Ovreas L."/>
            <person name="Rohde M."/>
            <person name="Galperin M.Y."/>
            <person name="Jogler C."/>
        </authorList>
    </citation>
    <scope>NUCLEOTIDE SEQUENCE [LARGE SCALE GENOMIC DNA]</scope>
    <source>
        <strain evidence="8 9">Poly30</strain>
    </source>
</reference>
<name>A0A518EYK7_9BACT</name>
<dbReference type="Gene3D" id="1.10.1740.10">
    <property type="match status" value="1"/>
</dbReference>
<dbReference type="CDD" id="cd06171">
    <property type="entry name" value="Sigma70_r4"/>
    <property type="match status" value="1"/>
</dbReference>
<feature type="domain" description="RNA polymerase sigma-70 region 2" evidence="6">
    <location>
        <begin position="23"/>
        <end position="86"/>
    </location>
</feature>
<proteinExistence type="inferred from homology"/>
<keyword evidence="5" id="KW-0804">Transcription</keyword>
<dbReference type="InterPro" id="IPR013324">
    <property type="entry name" value="RNA_pol_sigma_r3/r4-like"/>
</dbReference>
<dbReference type="PANTHER" id="PTHR43133">
    <property type="entry name" value="RNA POLYMERASE ECF-TYPE SIGMA FACTO"/>
    <property type="match status" value="1"/>
</dbReference>
<dbReference type="EMBL" id="CP036434">
    <property type="protein sequence ID" value="QDV09176.1"/>
    <property type="molecule type" value="Genomic_DNA"/>
</dbReference>
<evidence type="ECO:0000259" key="7">
    <source>
        <dbReference type="Pfam" id="PF04545"/>
    </source>
</evidence>
<keyword evidence="2" id="KW-0805">Transcription regulation</keyword>
<dbReference type="InterPro" id="IPR039425">
    <property type="entry name" value="RNA_pol_sigma-70-like"/>
</dbReference>
<dbReference type="InterPro" id="IPR007630">
    <property type="entry name" value="RNA_pol_sigma70_r4"/>
</dbReference>
<dbReference type="SUPFAM" id="SSF88946">
    <property type="entry name" value="Sigma2 domain of RNA polymerase sigma factors"/>
    <property type="match status" value="1"/>
</dbReference>
<dbReference type="InterPro" id="IPR007627">
    <property type="entry name" value="RNA_pol_sigma70_r2"/>
</dbReference>